<comment type="caution">
    <text evidence="2">The sequence shown here is derived from an EMBL/GenBank/DDBJ whole genome shotgun (WGS) entry which is preliminary data.</text>
</comment>
<dbReference type="InterPro" id="IPR025311">
    <property type="entry name" value="DUF4166"/>
</dbReference>
<dbReference type="Pfam" id="PF13761">
    <property type="entry name" value="DUF4166"/>
    <property type="match status" value="1"/>
</dbReference>
<evidence type="ECO:0000313" key="3">
    <source>
        <dbReference type="Proteomes" id="UP001139353"/>
    </source>
</evidence>
<name>A0A9X2BZT8_9BURK</name>
<organism evidence="2 3">
    <name type="scientific">Scleromatobacter humisilvae</name>
    <dbReference type="NCBI Taxonomy" id="2897159"/>
    <lineage>
        <taxon>Bacteria</taxon>
        <taxon>Pseudomonadati</taxon>
        <taxon>Pseudomonadota</taxon>
        <taxon>Betaproteobacteria</taxon>
        <taxon>Burkholderiales</taxon>
        <taxon>Sphaerotilaceae</taxon>
        <taxon>Scleromatobacter</taxon>
    </lineage>
</organism>
<gene>
    <name evidence="2" type="ORF">LPC04_15150</name>
</gene>
<feature type="domain" description="DUF4166" evidence="1">
    <location>
        <begin position="19"/>
        <end position="174"/>
    </location>
</feature>
<dbReference type="EMBL" id="JAJLJH010000003">
    <property type="protein sequence ID" value="MCK9687048.1"/>
    <property type="molecule type" value="Genomic_DNA"/>
</dbReference>
<sequence length="182" mass="19998">MSRRPSLFEAALGARFEALAPALGRFHRLSGHHELHGAVETDPPDSPIGRLLARCLGSPRQAASGAIRFELDAAPDVETWTRHFPFRTMRSRMRLVDGQVVECMGPARLVFALEEVDGGLRLRLRSLRFLGIPCPAWLRPRLEAGETGDGDRLCFRIEAAVPGIGRVVGYRGHLVVPDETAA</sequence>
<dbReference type="AlphaFoldDB" id="A0A9X2BZT8"/>
<keyword evidence="3" id="KW-1185">Reference proteome</keyword>
<protein>
    <submittedName>
        <fullName evidence="2">DUF4166 domain-containing protein</fullName>
    </submittedName>
</protein>
<accession>A0A9X2BZT8</accession>
<reference evidence="2" key="1">
    <citation type="submission" date="2021-11" db="EMBL/GenBank/DDBJ databases">
        <title>BS-T2-15 a new species belonging to the Comamonadaceae family isolated from the soil of a French oak forest.</title>
        <authorList>
            <person name="Mieszkin S."/>
            <person name="Alain K."/>
        </authorList>
    </citation>
    <scope>NUCLEOTIDE SEQUENCE</scope>
    <source>
        <strain evidence="2">BS-T2-15</strain>
    </source>
</reference>
<evidence type="ECO:0000259" key="1">
    <source>
        <dbReference type="Pfam" id="PF13761"/>
    </source>
</evidence>
<dbReference type="RefSeq" id="WP_275683083.1">
    <property type="nucleotide sequence ID" value="NZ_JAJLJH010000003.1"/>
</dbReference>
<dbReference type="Proteomes" id="UP001139353">
    <property type="component" value="Unassembled WGS sequence"/>
</dbReference>
<proteinExistence type="predicted"/>
<evidence type="ECO:0000313" key="2">
    <source>
        <dbReference type="EMBL" id="MCK9687048.1"/>
    </source>
</evidence>